<dbReference type="PANTHER" id="PTHR46599">
    <property type="entry name" value="PIGGYBAC TRANSPOSABLE ELEMENT-DERIVED PROTEIN 4"/>
    <property type="match status" value="1"/>
</dbReference>
<sequence length="289" mass="32431">MAGQQSCLSGGSVELDRAVRREKLTGDQAEVACPRVLKDYQTLMGGVDVHDQLRLHRYSLQLAIKYKKYYKSLFLGLVDLAVINACIVCNARRIAGGMRTGKHVKFLKQLDHELCQLREEDWKVLVSTETTTTTPSKRRSRPQRSGHNRGTDDVRGGDSSVYCSDCKLLTSSKRPKAWRVFLCDKARRTHNGIPITWFDLWYQVWRNGTMLPQSARKRKIRAHKLAEAVQDEGAEEGSAPSSDESSAGNESSDESTVGGQHQPKRARTVEFADEAFVAVFGITTERLDD</sequence>
<protein>
    <recommendedName>
        <fullName evidence="4">PiggyBac transposable element-derived protein domain-containing protein</fullName>
    </recommendedName>
</protein>
<organism evidence="2 3">
    <name type="scientific">Phytophthora cactorum</name>
    <dbReference type="NCBI Taxonomy" id="29920"/>
    <lineage>
        <taxon>Eukaryota</taxon>
        <taxon>Sar</taxon>
        <taxon>Stramenopiles</taxon>
        <taxon>Oomycota</taxon>
        <taxon>Peronosporomycetes</taxon>
        <taxon>Peronosporales</taxon>
        <taxon>Peronosporaceae</taxon>
        <taxon>Phytophthora</taxon>
    </lineage>
</organism>
<name>A0A329S532_9STRA</name>
<dbReference type="OrthoDB" id="126936at2759"/>
<dbReference type="EMBL" id="MJFZ01000293">
    <property type="protein sequence ID" value="RAW32084.1"/>
    <property type="molecule type" value="Genomic_DNA"/>
</dbReference>
<feature type="region of interest" description="Disordered" evidence="1">
    <location>
        <begin position="128"/>
        <end position="155"/>
    </location>
</feature>
<evidence type="ECO:0000313" key="2">
    <source>
        <dbReference type="EMBL" id="RAW32084.1"/>
    </source>
</evidence>
<evidence type="ECO:0000313" key="3">
    <source>
        <dbReference type="Proteomes" id="UP000251314"/>
    </source>
</evidence>
<keyword evidence="3" id="KW-1185">Reference proteome</keyword>
<dbReference type="Proteomes" id="UP000251314">
    <property type="component" value="Unassembled WGS sequence"/>
</dbReference>
<dbReference type="AlphaFoldDB" id="A0A329S532"/>
<dbReference type="VEuPathDB" id="FungiDB:PC110_g11568"/>
<comment type="caution">
    <text evidence="2">The sequence shown here is derived from an EMBL/GenBank/DDBJ whole genome shotgun (WGS) entry which is preliminary data.</text>
</comment>
<feature type="region of interest" description="Disordered" evidence="1">
    <location>
        <begin position="228"/>
        <end position="268"/>
    </location>
</feature>
<reference evidence="2 3" key="1">
    <citation type="submission" date="2018-01" db="EMBL/GenBank/DDBJ databases">
        <title>Draft genome of the strawberry crown rot pathogen Phytophthora cactorum.</title>
        <authorList>
            <person name="Armitage A.D."/>
            <person name="Lysoe E."/>
            <person name="Nellist C.F."/>
            <person name="Harrison R.J."/>
            <person name="Brurberg M.B."/>
        </authorList>
    </citation>
    <scope>NUCLEOTIDE SEQUENCE [LARGE SCALE GENOMIC DNA]</scope>
    <source>
        <strain evidence="2 3">10300</strain>
    </source>
</reference>
<evidence type="ECO:0008006" key="4">
    <source>
        <dbReference type="Google" id="ProtNLM"/>
    </source>
</evidence>
<evidence type="ECO:0000256" key="1">
    <source>
        <dbReference type="SAM" id="MobiDB-lite"/>
    </source>
</evidence>
<proteinExistence type="predicted"/>
<accession>A0A329S532</accession>
<gene>
    <name evidence="2" type="ORF">PC110_g11568</name>
</gene>
<feature type="compositionally biased region" description="Low complexity" evidence="1">
    <location>
        <begin position="241"/>
        <end position="250"/>
    </location>
</feature>
<dbReference type="PANTHER" id="PTHR46599:SF3">
    <property type="entry name" value="PIGGYBAC TRANSPOSABLE ELEMENT-DERIVED PROTEIN 4"/>
    <property type="match status" value="1"/>
</dbReference>
<feature type="compositionally biased region" description="Basic residues" evidence="1">
    <location>
        <begin position="136"/>
        <end position="147"/>
    </location>
</feature>